<sequence length="197" mass="22076">MFTSKESSPNTLYATPTRLLIGCRTSISQAWTRTGVMSLAKGLIKEFETGHLEEDDDEDDDDVEDDHGDEDVDVDDDEDDLSIPYFFEDDNGHEVDMGENVDYENTRDGEYARGGEDVVMGDAVDPQVEEVVRVNESKEAVRVNEAEALGKVNEVIGHVYDIGQSNKWKKSERILKLNLAKRVEGQGISVRSLMELD</sequence>
<feature type="region of interest" description="Disordered" evidence="1">
    <location>
        <begin position="49"/>
        <end position="80"/>
    </location>
</feature>
<proteinExistence type="predicted"/>
<organism evidence="2 3">
    <name type="scientific">Lactuca virosa</name>
    <dbReference type="NCBI Taxonomy" id="75947"/>
    <lineage>
        <taxon>Eukaryota</taxon>
        <taxon>Viridiplantae</taxon>
        <taxon>Streptophyta</taxon>
        <taxon>Embryophyta</taxon>
        <taxon>Tracheophyta</taxon>
        <taxon>Spermatophyta</taxon>
        <taxon>Magnoliopsida</taxon>
        <taxon>eudicotyledons</taxon>
        <taxon>Gunneridae</taxon>
        <taxon>Pentapetalae</taxon>
        <taxon>asterids</taxon>
        <taxon>campanulids</taxon>
        <taxon>Asterales</taxon>
        <taxon>Asteraceae</taxon>
        <taxon>Cichorioideae</taxon>
        <taxon>Cichorieae</taxon>
        <taxon>Lactucinae</taxon>
        <taxon>Lactuca</taxon>
    </lineage>
</organism>
<dbReference type="AlphaFoldDB" id="A0AAU9PX83"/>
<accession>A0AAU9PX83</accession>
<name>A0AAU9PX83_9ASTR</name>
<gene>
    <name evidence="2" type="ORF">LVIROSA_LOCUS39848</name>
</gene>
<reference evidence="2 3" key="1">
    <citation type="submission" date="2022-01" db="EMBL/GenBank/DDBJ databases">
        <authorList>
            <person name="Xiong W."/>
            <person name="Schranz E."/>
        </authorList>
    </citation>
    <scope>NUCLEOTIDE SEQUENCE [LARGE SCALE GENOMIC DNA]</scope>
</reference>
<evidence type="ECO:0000256" key="1">
    <source>
        <dbReference type="SAM" id="MobiDB-lite"/>
    </source>
</evidence>
<feature type="compositionally biased region" description="Acidic residues" evidence="1">
    <location>
        <begin position="53"/>
        <end position="80"/>
    </location>
</feature>
<keyword evidence="3" id="KW-1185">Reference proteome</keyword>
<comment type="caution">
    <text evidence="2">The sequence shown here is derived from an EMBL/GenBank/DDBJ whole genome shotgun (WGS) entry which is preliminary data.</text>
</comment>
<evidence type="ECO:0000313" key="3">
    <source>
        <dbReference type="Proteomes" id="UP001157418"/>
    </source>
</evidence>
<dbReference type="Proteomes" id="UP001157418">
    <property type="component" value="Unassembled WGS sequence"/>
</dbReference>
<dbReference type="EMBL" id="CAKMRJ010005828">
    <property type="protein sequence ID" value="CAH1454683.1"/>
    <property type="molecule type" value="Genomic_DNA"/>
</dbReference>
<evidence type="ECO:0000313" key="2">
    <source>
        <dbReference type="EMBL" id="CAH1454683.1"/>
    </source>
</evidence>
<protein>
    <submittedName>
        <fullName evidence="2">Uncharacterized protein</fullName>
    </submittedName>
</protein>